<evidence type="ECO:0000256" key="5">
    <source>
        <dbReference type="ARBA" id="ARBA00023110"/>
    </source>
</evidence>
<dbReference type="InterPro" id="IPR046357">
    <property type="entry name" value="PPIase_dom_sf"/>
</dbReference>
<dbReference type="PROSITE" id="PS50198">
    <property type="entry name" value="PPIC_PPIASE_2"/>
    <property type="match status" value="1"/>
</dbReference>
<evidence type="ECO:0000256" key="3">
    <source>
        <dbReference type="ARBA" id="ARBA00013194"/>
    </source>
</evidence>
<evidence type="ECO:0000256" key="6">
    <source>
        <dbReference type="ARBA" id="ARBA00030642"/>
    </source>
</evidence>
<evidence type="ECO:0000313" key="10">
    <source>
        <dbReference type="EMBL" id="MXQ08295.1"/>
    </source>
</evidence>
<dbReference type="Pfam" id="PF00639">
    <property type="entry name" value="Rotamase"/>
    <property type="match status" value="1"/>
</dbReference>
<feature type="domain" description="PpiC" evidence="9">
    <location>
        <begin position="126"/>
        <end position="236"/>
    </location>
</feature>
<gene>
    <name evidence="10" type="ORF">GQ651_10610</name>
</gene>
<comment type="caution">
    <text evidence="10">The sequence shown here is derived from an EMBL/GenBank/DDBJ whole genome shotgun (WGS) entry which is preliminary data.</text>
</comment>
<sequence>MTAAVLLASALGAQADSHVNADTVVATVGDTEITLGHMIVLKARLPEQYQSLPNDVLFDGILDQLVQQSLLAETQETLSIGSRKSLENEERALLSSEAVRGIANEVTSEEAVQAAYDADYAGNPEFARFNAHHILFLIDPVPGADETQEAFDARDAEQRARAEEVIADLAAGEDFATIAQERSEGPSASAGGALGWFESGRMVPEFDAAVKDMSAGDISVEPVRTQFGWHVIRLNEVQYPELDAVRPQIVETIQRAAIDARLTELRDSVEVTTSTDEIDPTLLDDLSLLGE</sequence>
<dbReference type="EMBL" id="WUPT01000002">
    <property type="protein sequence ID" value="MXQ08295.1"/>
    <property type="molecule type" value="Genomic_DNA"/>
</dbReference>
<dbReference type="SUPFAM" id="SSF109998">
    <property type="entry name" value="Triger factor/SurA peptide-binding domain-like"/>
    <property type="match status" value="1"/>
</dbReference>
<evidence type="ECO:0000256" key="8">
    <source>
        <dbReference type="PROSITE-ProRule" id="PRU00278"/>
    </source>
</evidence>
<dbReference type="Proteomes" id="UP000480350">
    <property type="component" value="Unassembled WGS sequence"/>
</dbReference>
<reference evidence="10 11" key="1">
    <citation type="submission" date="2019-12" db="EMBL/GenBank/DDBJ databases">
        <authorList>
            <person name="Lee S.D."/>
        </authorList>
    </citation>
    <scope>NUCLEOTIDE SEQUENCE [LARGE SCALE GENOMIC DNA]</scope>
    <source>
        <strain evidence="10 11">GH1-50</strain>
    </source>
</reference>
<dbReference type="InterPro" id="IPR027304">
    <property type="entry name" value="Trigger_fact/SurA_dom_sf"/>
</dbReference>
<keyword evidence="8 10" id="KW-0413">Isomerase</keyword>
<proteinExistence type="inferred from homology"/>
<keyword evidence="5 8" id="KW-0697">Rotamase</keyword>
<dbReference type="InterPro" id="IPR050245">
    <property type="entry name" value="PrsA_foldase"/>
</dbReference>
<evidence type="ECO:0000256" key="2">
    <source>
        <dbReference type="ARBA" id="ARBA00007656"/>
    </source>
</evidence>
<accession>A0A7C9MK77</accession>
<keyword evidence="11" id="KW-1185">Reference proteome</keyword>
<evidence type="ECO:0000256" key="7">
    <source>
        <dbReference type="ARBA" id="ARBA00031484"/>
    </source>
</evidence>
<comment type="catalytic activity">
    <reaction evidence="1">
        <text>[protein]-peptidylproline (omega=180) = [protein]-peptidylproline (omega=0)</text>
        <dbReference type="Rhea" id="RHEA:16237"/>
        <dbReference type="Rhea" id="RHEA-COMP:10747"/>
        <dbReference type="Rhea" id="RHEA-COMP:10748"/>
        <dbReference type="ChEBI" id="CHEBI:83833"/>
        <dbReference type="ChEBI" id="CHEBI:83834"/>
        <dbReference type="EC" id="5.2.1.8"/>
    </reaction>
</comment>
<comment type="similarity">
    <text evidence="2">Belongs to the PpiC/parvulin rotamase family.</text>
</comment>
<evidence type="ECO:0000256" key="1">
    <source>
        <dbReference type="ARBA" id="ARBA00000971"/>
    </source>
</evidence>
<dbReference type="PANTHER" id="PTHR47245:SF2">
    <property type="entry name" value="PEPTIDYL-PROLYL CIS-TRANS ISOMERASE HP_0175-RELATED"/>
    <property type="match status" value="1"/>
</dbReference>
<evidence type="ECO:0000259" key="9">
    <source>
        <dbReference type="PROSITE" id="PS50198"/>
    </source>
</evidence>
<dbReference type="SUPFAM" id="SSF54534">
    <property type="entry name" value="FKBP-like"/>
    <property type="match status" value="1"/>
</dbReference>
<dbReference type="EC" id="5.2.1.8" evidence="3"/>
<evidence type="ECO:0000313" key="11">
    <source>
        <dbReference type="Proteomes" id="UP000480350"/>
    </source>
</evidence>
<dbReference type="AlphaFoldDB" id="A0A7C9MK77"/>
<dbReference type="Gene3D" id="3.10.50.40">
    <property type="match status" value="1"/>
</dbReference>
<name>A0A7C9MK77_9RHOB</name>
<dbReference type="InterPro" id="IPR000297">
    <property type="entry name" value="PPIase_PpiC"/>
</dbReference>
<reference evidence="10 11" key="2">
    <citation type="submission" date="2020-03" db="EMBL/GenBank/DDBJ databases">
        <title>Kangsaoukella pontilimi gen. nov., sp. nov., a new member of the family Rhodobacteraceae isolated from a tidal mudflat.</title>
        <authorList>
            <person name="Kim I.S."/>
        </authorList>
    </citation>
    <scope>NUCLEOTIDE SEQUENCE [LARGE SCALE GENOMIC DNA]</scope>
    <source>
        <strain evidence="10 11">GH1-50</strain>
    </source>
</reference>
<dbReference type="GO" id="GO:0003755">
    <property type="term" value="F:peptidyl-prolyl cis-trans isomerase activity"/>
    <property type="evidence" value="ECO:0007669"/>
    <property type="project" value="UniProtKB-KW"/>
</dbReference>
<dbReference type="PANTHER" id="PTHR47245">
    <property type="entry name" value="PEPTIDYLPROLYL ISOMERASE"/>
    <property type="match status" value="1"/>
</dbReference>
<protein>
    <recommendedName>
        <fullName evidence="4">Parvulin-like PPIase</fullName>
        <ecNumber evidence="3">5.2.1.8</ecNumber>
    </recommendedName>
    <alternativeName>
        <fullName evidence="6">Peptidyl-prolyl cis-trans isomerase plp</fullName>
    </alternativeName>
    <alternativeName>
        <fullName evidence="7">Rotamase plp</fullName>
    </alternativeName>
</protein>
<organism evidence="10 11">
    <name type="scientific">Kangsaoukella pontilimi</name>
    <dbReference type="NCBI Taxonomy" id="2691042"/>
    <lineage>
        <taxon>Bacteria</taxon>
        <taxon>Pseudomonadati</taxon>
        <taxon>Pseudomonadota</taxon>
        <taxon>Alphaproteobacteria</taxon>
        <taxon>Rhodobacterales</taxon>
        <taxon>Paracoccaceae</taxon>
        <taxon>Kangsaoukella</taxon>
    </lineage>
</organism>
<evidence type="ECO:0000256" key="4">
    <source>
        <dbReference type="ARBA" id="ARBA00018370"/>
    </source>
</evidence>